<reference evidence="3" key="1">
    <citation type="submission" date="2017-01" db="EMBL/GenBank/DDBJ databases">
        <authorList>
            <person name="Varghese N."/>
            <person name="Submissions S."/>
        </authorList>
    </citation>
    <scope>NUCLEOTIDE SEQUENCE [LARGE SCALE GENOMIC DNA]</scope>
    <source>
        <strain evidence="3">DSM 23127</strain>
    </source>
</reference>
<proteinExistence type="predicted"/>
<sequence length="156" mass="17769">MVTLSTRLKIIGLGFIALIIFGGGYYAGSIGKEEVSIEVIFGYPSSENPDQVDYSHTFKNTEHQAIVDNLLMIYLNKEKVTSVDVDVNHPDIYMQVISPKRSTSLVDSRIWFTEAGPIIGQRDGGNWDNNIEYYRIDENDGRYIQEIIEDQKEERS</sequence>
<dbReference type="Proteomes" id="UP000187608">
    <property type="component" value="Unassembled WGS sequence"/>
</dbReference>
<keyword evidence="1" id="KW-1133">Transmembrane helix</keyword>
<evidence type="ECO:0000256" key="1">
    <source>
        <dbReference type="SAM" id="Phobius"/>
    </source>
</evidence>
<evidence type="ECO:0000313" key="3">
    <source>
        <dbReference type="Proteomes" id="UP000187608"/>
    </source>
</evidence>
<accession>A0A1N7J823</accession>
<dbReference type="AlphaFoldDB" id="A0A1N7J823"/>
<keyword evidence="3" id="KW-1185">Reference proteome</keyword>
<keyword evidence="1" id="KW-0812">Transmembrane</keyword>
<feature type="transmembrane region" description="Helical" evidence="1">
    <location>
        <begin position="6"/>
        <end position="27"/>
    </location>
</feature>
<protein>
    <submittedName>
        <fullName evidence="2">Uncharacterized protein</fullName>
    </submittedName>
</protein>
<organism evidence="2 3">
    <name type="scientific">Salimicrobium flavidum</name>
    <dbReference type="NCBI Taxonomy" id="570947"/>
    <lineage>
        <taxon>Bacteria</taxon>
        <taxon>Bacillati</taxon>
        <taxon>Bacillota</taxon>
        <taxon>Bacilli</taxon>
        <taxon>Bacillales</taxon>
        <taxon>Bacillaceae</taxon>
        <taxon>Salimicrobium</taxon>
    </lineage>
</organism>
<gene>
    <name evidence="2" type="ORF">SAMN05421687_104110</name>
</gene>
<evidence type="ECO:0000313" key="2">
    <source>
        <dbReference type="EMBL" id="SIS45454.1"/>
    </source>
</evidence>
<name>A0A1N7J823_9BACI</name>
<dbReference type="EMBL" id="FTOC01000004">
    <property type="protein sequence ID" value="SIS45454.1"/>
    <property type="molecule type" value="Genomic_DNA"/>
</dbReference>
<keyword evidence="1" id="KW-0472">Membrane</keyword>